<dbReference type="Pfam" id="PF00069">
    <property type="entry name" value="Pkinase"/>
    <property type="match status" value="1"/>
</dbReference>
<keyword evidence="3" id="KW-0418">Kinase</keyword>
<evidence type="ECO:0000313" key="8">
    <source>
        <dbReference type="EMBL" id="CAD8202236.1"/>
    </source>
</evidence>
<dbReference type="PANTHER" id="PTHR24348:SF22">
    <property type="entry name" value="NON-SPECIFIC SERINE_THREONINE PROTEIN KINASE"/>
    <property type="match status" value="1"/>
</dbReference>
<evidence type="ECO:0000256" key="3">
    <source>
        <dbReference type="ARBA" id="ARBA00022777"/>
    </source>
</evidence>
<evidence type="ECO:0000256" key="4">
    <source>
        <dbReference type="ARBA" id="ARBA00022840"/>
    </source>
</evidence>
<dbReference type="InterPro" id="IPR000719">
    <property type="entry name" value="Prot_kinase_dom"/>
</dbReference>
<dbReference type="GO" id="GO:0005829">
    <property type="term" value="C:cytosol"/>
    <property type="evidence" value="ECO:0007669"/>
    <property type="project" value="TreeGrafter"/>
</dbReference>
<keyword evidence="4 5" id="KW-0067">ATP-binding</keyword>
<name>A0A8S1XLZ7_9CILI</name>
<dbReference type="Proteomes" id="UP000689195">
    <property type="component" value="Unassembled WGS sequence"/>
</dbReference>
<dbReference type="InterPro" id="IPR008271">
    <property type="entry name" value="Ser/Thr_kinase_AS"/>
</dbReference>
<reference evidence="8" key="1">
    <citation type="submission" date="2021-01" db="EMBL/GenBank/DDBJ databases">
        <authorList>
            <consortium name="Genoscope - CEA"/>
            <person name="William W."/>
        </authorList>
    </citation>
    <scope>NUCLEOTIDE SEQUENCE</scope>
</reference>
<dbReference type="PROSITE" id="PS00107">
    <property type="entry name" value="PROTEIN_KINASE_ATP"/>
    <property type="match status" value="1"/>
</dbReference>
<keyword evidence="2 5" id="KW-0547">Nucleotide-binding</keyword>
<feature type="binding site" evidence="5">
    <location>
        <position position="42"/>
    </location>
    <ligand>
        <name>ATP</name>
        <dbReference type="ChEBI" id="CHEBI:30616"/>
    </ligand>
</feature>
<evidence type="ECO:0000259" key="7">
    <source>
        <dbReference type="PROSITE" id="PS50011"/>
    </source>
</evidence>
<evidence type="ECO:0000256" key="2">
    <source>
        <dbReference type="ARBA" id="ARBA00022741"/>
    </source>
</evidence>
<evidence type="ECO:0000313" key="9">
    <source>
        <dbReference type="Proteomes" id="UP000689195"/>
    </source>
</evidence>
<keyword evidence="1" id="KW-0808">Transferase</keyword>
<feature type="domain" description="Protein kinase" evidence="7">
    <location>
        <begin position="13"/>
        <end position="272"/>
    </location>
</feature>
<dbReference type="GO" id="GO:0005776">
    <property type="term" value="C:autophagosome"/>
    <property type="evidence" value="ECO:0007669"/>
    <property type="project" value="TreeGrafter"/>
</dbReference>
<gene>
    <name evidence="8" type="ORF">PPENT_87.1.T1300110</name>
</gene>
<dbReference type="GO" id="GO:0004674">
    <property type="term" value="F:protein serine/threonine kinase activity"/>
    <property type="evidence" value="ECO:0007669"/>
    <property type="project" value="InterPro"/>
</dbReference>
<dbReference type="PROSITE" id="PS50011">
    <property type="entry name" value="PROTEIN_KINASE_DOM"/>
    <property type="match status" value="1"/>
</dbReference>
<dbReference type="SMART" id="SM00220">
    <property type="entry name" value="S_TKc"/>
    <property type="match status" value="1"/>
</dbReference>
<comment type="caution">
    <text evidence="8">The sequence shown here is derived from an EMBL/GenBank/DDBJ whole genome shotgun (WGS) entry which is preliminary data.</text>
</comment>
<dbReference type="PANTHER" id="PTHR24348">
    <property type="entry name" value="SERINE/THREONINE-PROTEIN KINASE UNC-51-RELATED"/>
    <property type="match status" value="1"/>
</dbReference>
<evidence type="ECO:0000256" key="1">
    <source>
        <dbReference type="ARBA" id="ARBA00022679"/>
    </source>
</evidence>
<dbReference type="InterPro" id="IPR045269">
    <property type="entry name" value="Atg1-like"/>
</dbReference>
<feature type="coiled-coil region" evidence="6">
    <location>
        <begin position="304"/>
        <end position="343"/>
    </location>
</feature>
<evidence type="ECO:0000256" key="5">
    <source>
        <dbReference type="PROSITE-ProRule" id="PRU10141"/>
    </source>
</evidence>
<organism evidence="8 9">
    <name type="scientific">Paramecium pentaurelia</name>
    <dbReference type="NCBI Taxonomy" id="43138"/>
    <lineage>
        <taxon>Eukaryota</taxon>
        <taxon>Sar</taxon>
        <taxon>Alveolata</taxon>
        <taxon>Ciliophora</taxon>
        <taxon>Intramacronucleata</taxon>
        <taxon>Oligohymenophorea</taxon>
        <taxon>Peniculida</taxon>
        <taxon>Parameciidae</taxon>
        <taxon>Paramecium</taxon>
    </lineage>
</organism>
<dbReference type="AlphaFoldDB" id="A0A8S1XLZ7"/>
<dbReference type="EMBL" id="CAJJDO010000130">
    <property type="protein sequence ID" value="CAD8202236.1"/>
    <property type="molecule type" value="Genomic_DNA"/>
</dbReference>
<dbReference type="FunFam" id="1.10.510.10:FF:001344">
    <property type="entry name" value="Uncharacterized protein"/>
    <property type="match status" value="1"/>
</dbReference>
<proteinExistence type="predicted"/>
<dbReference type="GO" id="GO:0016020">
    <property type="term" value="C:membrane"/>
    <property type="evidence" value="ECO:0007669"/>
    <property type="project" value="TreeGrafter"/>
</dbReference>
<accession>A0A8S1XLZ7</accession>
<keyword evidence="9" id="KW-1185">Reference proteome</keyword>
<dbReference type="GO" id="GO:0010506">
    <property type="term" value="P:regulation of autophagy"/>
    <property type="evidence" value="ECO:0007669"/>
    <property type="project" value="InterPro"/>
</dbReference>
<dbReference type="GO" id="GO:0000045">
    <property type="term" value="P:autophagosome assembly"/>
    <property type="evidence" value="ECO:0007669"/>
    <property type="project" value="TreeGrafter"/>
</dbReference>
<keyword evidence="6" id="KW-0175">Coiled coil</keyword>
<dbReference type="GO" id="GO:0005524">
    <property type="term" value="F:ATP binding"/>
    <property type="evidence" value="ECO:0007669"/>
    <property type="project" value="UniProtKB-UniRule"/>
</dbReference>
<dbReference type="OrthoDB" id="5337378at2759"/>
<dbReference type="InterPro" id="IPR017441">
    <property type="entry name" value="Protein_kinase_ATP_BS"/>
</dbReference>
<dbReference type="PROSITE" id="PS00108">
    <property type="entry name" value="PROTEIN_KINASE_ST"/>
    <property type="match status" value="1"/>
</dbReference>
<sequence>MADKKCVGKKYEYYLKDKLGSGSFAEVVKGKNKQTDEIVAIKVIKRSNLAKYHDEIMNLIQLEVKILKELANLSKQTKCPFINRIYEFLETANNFYIVLEFCNQGTLYDMIRKVKKIEEKEAIFILFQLLQALALLANNNIAHRDIKPENVFIKDGVYKLGDFGFASQKSLYQTHLGTYPYMAPEFFNSDSYNTKVDVWALGLLTHEMLFGELYYIGRSQYEVQQKILTKPYILYDQKYKISDQLKNLLCKMVNKDQNARISAQEALMDPLFDFCRNDQRYLDIMELEQQNLYQINNNEQVEQISLLQYEDKQQEEKKQKEEEEQQKREKEKIIQEKNRFIQNGINSIKEGILDKIQGITLMVQLADYLYNTIQQLCRFEILYILKQATILIQQLKDRLQQNAILGKHDHIKIEFDSEIWMHFYEDKTVFQLIDDIETEKNKMKKKYIDYINQFNNFTYCNFPDNYHKIETIANLNLSKLIDIQLYQDQLFMRMQFLKQDSLKTQNNDIKHQIQKCLLWLYAVYEYQKLCSGQLFDIQRFIQAIINDDLDEMKSCLNLK</sequence>
<evidence type="ECO:0000256" key="6">
    <source>
        <dbReference type="SAM" id="Coils"/>
    </source>
</evidence>
<dbReference type="GO" id="GO:0000407">
    <property type="term" value="C:phagophore assembly site"/>
    <property type="evidence" value="ECO:0007669"/>
    <property type="project" value="TreeGrafter"/>
</dbReference>
<protein>
    <recommendedName>
        <fullName evidence="7">Protein kinase domain-containing protein</fullName>
    </recommendedName>
</protein>